<sequence>MEPAGEEQEHNMRQLLPSRVFEEVEAEIGLKGPKRLITAKFTQTSSYGGYSALVATTPTMESIATQGLLELTRIFQPLDKELRDIHAKTPFELKDKLWYKDR</sequence>
<gene>
    <name evidence="1" type="ORF">UBRO_20756</name>
</gene>
<dbReference type="Proteomes" id="UP000179920">
    <property type="component" value="Chromosome X"/>
</dbReference>
<organism evidence="1 2">
    <name type="scientific">Ustilago bromivora</name>
    <dbReference type="NCBI Taxonomy" id="307758"/>
    <lineage>
        <taxon>Eukaryota</taxon>
        <taxon>Fungi</taxon>
        <taxon>Dikarya</taxon>
        <taxon>Basidiomycota</taxon>
        <taxon>Ustilaginomycotina</taxon>
        <taxon>Ustilaginomycetes</taxon>
        <taxon>Ustilaginales</taxon>
        <taxon>Ustilaginaceae</taxon>
        <taxon>Ustilago</taxon>
    </lineage>
</organism>
<evidence type="ECO:0000313" key="1">
    <source>
        <dbReference type="EMBL" id="SAM83260.1"/>
    </source>
</evidence>
<dbReference type="EMBL" id="LT558126">
    <property type="protein sequence ID" value="SAM83260.1"/>
    <property type="molecule type" value="Genomic_DNA"/>
</dbReference>
<protein>
    <submittedName>
        <fullName evidence="1">Uncharacterized protein</fullName>
    </submittedName>
</protein>
<proteinExistence type="predicted"/>
<dbReference type="AlphaFoldDB" id="A0A1K0G6Q1"/>
<name>A0A1K0G6Q1_9BASI</name>
<accession>A0A1K0G6Q1</accession>
<reference evidence="2" key="1">
    <citation type="submission" date="2016-04" db="EMBL/GenBank/DDBJ databases">
        <authorList>
            <person name="Guldener U."/>
            <person name="Guldener U."/>
        </authorList>
    </citation>
    <scope>NUCLEOTIDE SEQUENCE [LARGE SCALE GENOMIC DNA]</scope>
    <source>
        <strain evidence="2">UB2112</strain>
    </source>
</reference>
<evidence type="ECO:0000313" key="2">
    <source>
        <dbReference type="Proteomes" id="UP000179920"/>
    </source>
</evidence>